<reference evidence="1" key="1">
    <citation type="submission" date="2023-07" db="EMBL/GenBank/DDBJ databases">
        <title>draft genome sequence of fig (Ficus carica).</title>
        <authorList>
            <person name="Takahashi T."/>
            <person name="Nishimura K."/>
        </authorList>
    </citation>
    <scope>NUCLEOTIDE SEQUENCE</scope>
</reference>
<accession>A0AA87YWB6</accession>
<evidence type="ECO:0000313" key="1">
    <source>
        <dbReference type="EMBL" id="GMN24528.1"/>
    </source>
</evidence>
<dbReference type="Proteomes" id="UP001187192">
    <property type="component" value="Unassembled WGS sequence"/>
</dbReference>
<keyword evidence="2" id="KW-1185">Reference proteome</keyword>
<dbReference type="AlphaFoldDB" id="A0AA87YWB6"/>
<protein>
    <submittedName>
        <fullName evidence="1">Uncharacterized protein</fullName>
    </submittedName>
</protein>
<name>A0AA87YWB6_FICCA</name>
<proteinExistence type="predicted"/>
<comment type="caution">
    <text evidence="1">The sequence shown here is derived from an EMBL/GenBank/DDBJ whole genome shotgun (WGS) entry which is preliminary data.</text>
</comment>
<organism evidence="1 2">
    <name type="scientific">Ficus carica</name>
    <name type="common">Common fig</name>
    <dbReference type="NCBI Taxonomy" id="3494"/>
    <lineage>
        <taxon>Eukaryota</taxon>
        <taxon>Viridiplantae</taxon>
        <taxon>Streptophyta</taxon>
        <taxon>Embryophyta</taxon>
        <taxon>Tracheophyta</taxon>
        <taxon>Spermatophyta</taxon>
        <taxon>Magnoliopsida</taxon>
        <taxon>eudicotyledons</taxon>
        <taxon>Gunneridae</taxon>
        <taxon>Pentapetalae</taxon>
        <taxon>rosids</taxon>
        <taxon>fabids</taxon>
        <taxon>Rosales</taxon>
        <taxon>Moraceae</taxon>
        <taxon>Ficeae</taxon>
        <taxon>Ficus</taxon>
    </lineage>
</organism>
<dbReference type="EMBL" id="BTGU01000001">
    <property type="protein sequence ID" value="GMN24528.1"/>
    <property type="molecule type" value="Genomic_DNA"/>
</dbReference>
<gene>
    <name evidence="1" type="ORF">TIFTF001_000606</name>
</gene>
<evidence type="ECO:0000313" key="2">
    <source>
        <dbReference type="Proteomes" id="UP001187192"/>
    </source>
</evidence>
<sequence length="42" mass="4134">MPSLDAGAEAVVGKFALGASTMAALTMAGIASTTPNDSTRHL</sequence>